<dbReference type="RefSeq" id="WP_110530307.1">
    <property type="nucleotide sequence ID" value="NZ_QKOE01000042.1"/>
</dbReference>
<accession>A0A323URL6</accession>
<evidence type="ECO:0000313" key="1">
    <source>
        <dbReference type="EMBL" id="PZA14300.1"/>
    </source>
</evidence>
<reference evidence="1 2" key="1">
    <citation type="submission" date="2018-06" db="EMBL/GenBank/DDBJ databases">
        <title>Azoarcus communis strain SWub3 genome.</title>
        <authorList>
            <person name="Zorraquino Salvo V."/>
            <person name="Toubiana D."/>
            <person name="Blumwald E."/>
        </authorList>
    </citation>
    <scope>NUCLEOTIDE SEQUENCE [LARGE SCALE GENOMIC DNA]</scope>
    <source>
        <strain evidence="1 2">SWub3</strain>
    </source>
</reference>
<dbReference type="AlphaFoldDB" id="A0A323URL6"/>
<organism evidence="1 2">
    <name type="scientific">Parazoarcus communis SWub3 = DSM 12120</name>
    <dbReference type="NCBI Taxonomy" id="1121029"/>
    <lineage>
        <taxon>Bacteria</taxon>
        <taxon>Pseudomonadati</taxon>
        <taxon>Pseudomonadota</taxon>
        <taxon>Betaproteobacteria</taxon>
        <taxon>Rhodocyclales</taxon>
        <taxon>Zoogloeaceae</taxon>
        <taxon>Parazoarcus</taxon>
    </lineage>
</organism>
<dbReference type="OrthoDB" id="8926545at2"/>
<proteinExistence type="predicted"/>
<keyword evidence="2" id="KW-1185">Reference proteome</keyword>
<sequence>MSVWIAAIGAIALAAVGFAFRSRKKRQSLSALVRREALSDNEIYQHFYADSGLSKVAVMDVWHEVARVLCVPAERLRPTDRFGKDVGAYWITSEELDALGVVAQERAKRQGLTIDLASMETVDDYVKRLAPRN</sequence>
<dbReference type="Proteomes" id="UP000248259">
    <property type="component" value="Unassembled WGS sequence"/>
</dbReference>
<comment type="caution">
    <text evidence="1">The sequence shown here is derived from an EMBL/GenBank/DDBJ whole genome shotgun (WGS) entry which is preliminary data.</text>
</comment>
<name>A0A323URL6_9RHOO</name>
<evidence type="ECO:0000313" key="2">
    <source>
        <dbReference type="Proteomes" id="UP000248259"/>
    </source>
</evidence>
<protein>
    <submittedName>
        <fullName evidence="1">Uncharacterized protein</fullName>
    </submittedName>
</protein>
<gene>
    <name evidence="1" type="ORF">DNK49_22605</name>
</gene>
<dbReference type="EMBL" id="QKOE01000042">
    <property type="protein sequence ID" value="PZA14300.1"/>
    <property type="molecule type" value="Genomic_DNA"/>
</dbReference>